<reference evidence="2 3" key="1">
    <citation type="submission" date="2019-11" db="EMBL/GenBank/DDBJ databases">
        <authorList>
            <person name="Im W.T."/>
        </authorList>
    </citation>
    <scope>NUCLEOTIDE SEQUENCE [LARGE SCALE GENOMIC DNA]</scope>
    <source>
        <strain evidence="2 3">SB-02</strain>
    </source>
</reference>
<gene>
    <name evidence="2" type="ORF">GLV81_04525</name>
</gene>
<feature type="transmembrane region" description="Helical" evidence="1">
    <location>
        <begin position="387"/>
        <end position="410"/>
    </location>
</feature>
<dbReference type="EMBL" id="CP046566">
    <property type="protein sequence ID" value="QGW27457.1"/>
    <property type="molecule type" value="Genomic_DNA"/>
</dbReference>
<feature type="transmembrane region" description="Helical" evidence="1">
    <location>
        <begin position="6"/>
        <end position="26"/>
    </location>
</feature>
<keyword evidence="1" id="KW-0812">Transmembrane</keyword>
<feature type="transmembrane region" description="Helical" evidence="1">
    <location>
        <begin position="100"/>
        <end position="125"/>
    </location>
</feature>
<feature type="transmembrane region" description="Helical" evidence="1">
    <location>
        <begin position="75"/>
        <end position="93"/>
    </location>
</feature>
<dbReference type="PANTHER" id="PTHR34289:SF8">
    <property type="entry name" value="DUF819 DOMAIN-CONTAINING PROTEIN"/>
    <property type="match status" value="1"/>
</dbReference>
<sequence length="416" mass="44237">MQYLAIISNDAVVFGLLVSILAFVFVTSSSNHKGWKRFYQFVPSLLLCYFLPSLFNSFGIIDGEKSGLYPVIRDYLLPTSLVLLTITVDIPSIRKLGGKALIMFLVGSLGVMIGGPLAVWLFTIIDPQAVGGEGPDAVWRGLTAIAGSWIGGGANQAAMKEIFGISDQLFSAMIAIDVITAYVWMAFLLYGAGIAPKLDAKLKADASAIETLRKKMEQYHQQGDRIPSLADITLIAGVGFGVTGLAHLIADNIAPAIELHAPQLAQFSLTSKFFWLILMATLIGLLLSFTKARDLDHAGASKTGTLLLYVLVATLGMKMNIFAIFDHPKLLLLAFTWLAFHILIMLGIAKLIKAPFFFVAVGSQANIGGPASAPIVAAAFSPVLAPVGVLLAVLGYAIGTGGAYVCGLLMQWVSGG</sequence>
<dbReference type="PANTHER" id="PTHR34289">
    <property type="entry name" value="PROTEIN, PUTATIVE (DUF819)-RELATED"/>
    <property type="match status" value="1"/>
</dbReference>
<feature type="transmembrane region" description="Helical" evidence="1">
    <location>
        <begin position="273"/>
        <end position="292"/>
    </location>
</feature>
<keyword evidence="3" id="KW-1185">Reference proteome</keyword>
<feature type="transmembrane region" description="Helical" evidence="1">
    <location>
        <begin position="169"/>
        <end position="192"/>
    </location>
</feature>
<evidence type="ECO:0000256" key="1">
    <source>
        <dbReference type="SAM" id="Phobius"/>
    </source>
</evidence>
<dbReference type="AlphaFoldDB" id="A0A6I6G5I3"/>
<evidence type="ECO:0000313" key="2">
    <source>
        <dbReference type="EMBL" id="QGW27457.1"/>
    </source>
</evidence>
<organism evidence="2 3">
    <name type="scientific">Phnomibacter ginsenosidimutans</name>
    <dbReference type="NCBI Taxonomy" id="2676868"/>
    <lineage>
        <taxon>Bacteria</taxon>
        <taxon>Pseudomonadati</taxon>
        <taxon>Bacteroidota</taxon>
        <taxon>Chitinophagia</taxon>
        <taxon>Chitinophagales</taxon>
        <taxon>Chitinophagaceae</taxon>
        <taxon>Phnomibacter</taxon>
    </lineage>
</organism>
<feature type="transmembrane region" description="Helical" evidence="1">
    <location>
        <begin position="304"/>
        <end position="325"/>
    </location>
</feature>
<feature type="transmembrane region" description="Helical" evidence="1">
    <location>
        <begin position="38"/>
        <end position="55"/>
    </location>
</feature>
<dbReference type="Pfam" id="PF05684">
    <property type="entry name" value="DUF819"/>
    <property type="match status" value="1"/>
</dbReference>
<dbReference type="InterPro" id="IPR008537">
    <property type="entry name" value="DUF819"/>
</dbReference>
<feature type="transmembrane region" description="Helical" evidence="1">
    <location>
        <begin position="331"/>
        <end position="349"/>
    </location>
</feature>
<name>A0A6I6G5I3_9BACT</name>
<protein>
    <submittedName>
        <fullName evidence="2">DUF819 family protein</fullName>
    </submittedName>
</protein>
<evidence type="ECO:0000313" key="3">
    <source>
        <dbReference type="Proteomes" id="UP000426027"/>
    </source>
</evidence>
<dbReference type="RefSeq" id="WP_157477253.1">
    <property type="nucleotide sequence ID" value="NZ_CP046566.1"/>
</dbReference>
<keyword evidence="1" id="KW-1133">Transmembrane helix</keyword>
<dbReference type="KEGG" id="fls:GLV81_04525"/>
<keyword evidence="1" id="KW-0472">Membrane</keyword>
<dbReference type="Proteomes" id="UP000426027">
    <property type="component" value="Chromosome"/>
</dbReference>
<accession>A0A6I6G5I3</accession>
<feature type="transmembrane region" description="Helical" evidence="1">
    <location>
        <begin position="356"/>
        <end position="381"/>
    </location>
</feature>
<proteinExistence type="predicted"/>